<protein>
    <submittedName>
        <fullName evidence="1">Uncharacterized protein</fullName>
    </submittedName>
</protein>
<reference evidence="1" key="2">
    <citation type="submission" date="2020-09" db="EMBL/GenBank/DDBJ databases">
        <authorList>
            <person name="Sun Q."/>
            <person name="Zhou Y."/>
        </authorList>
    </citation>
    <scope>NUCLEOTIDE SEQUENCE</scope>
    <source>
        <strain evidence="1">CGMCC 4.7430</strain>
    </source>
</reference>
<organism evidence="1 2">
    <name type="scientific">Nonomuraea glycinis</name>
    <dbReference type="NCBI Taxonomy" id="2047744"/>
    <lineage>
        <taxon>Bacteria</taxon>
        <taxon>Bacillati</taxon>
        <taxon>Actinomycetota</taxon>
        <taxon>Actinomycetes</taxon>
        <taxon>Streptosporangiales</taxon>
        <taxon>Streptosporangiaceae</taxon>
        <taxon>Nonomuraea</taxon>
    </lineage>
</organism>
<proteinExistence type="predicted"/>
<comment type="caution">
    <text evidence="1">The sequence shown here is derived from an EMBL/GenBank/DDBJ whole genome shotgun (WGS) entry which is preliminary data.</text>
</comment>
<dbReference type="Proteomes" id="UP000660745">
    <property type="component" value="Unassembled WGS sequence"/>
</dbReference>
<dbReference type="AlphaFoldDB" id="A0A918ACX5"/>
<accession>A0A918ACX5</accession>
<evidence type="ECO:0000313" key="2">
    <source>
        <dbReference type="Proteomes" id="UP000660745"/>
    </source>
</evidence>
<sequence>MDETDAAEGVRLLASRLPFWTVWYGQHTGHFWALPKGPYLASAPHIESFTADELEQQAWEIERAFLAQPVRRRPARPILRSR</sequence>
<keyword evidence="2" id="KW-1185">Reference proteome</keyword>
<name>A0A918ACX5_9ACTN</name>
<gene>
    <name evidence="1" type="ORF">GCM10012278_59150</name>
</gene>
<evidence type="ECO:0000313" key="1">
    <source>
        <dbReference type="EMBL" id="GGP12239.1"/>
    </source>
</evidence>
<dbReference type="EMBL" id="BMNK01000012">
    <property type="protein sequence ID" value="GGP12239.1"/>
    <property type="molecule type" value="Genomic_DNA"/>
</dbReference>
<reference evidence="1" key="1">
    <citation type="journal article" date="2014" name="Int. J. Syst. Evol. Microbiol.">
        <title>Complete genome sequence of Corynebacterium casei LMG S-19264T (=DSM 44701T), isolated from a smear-ripened cheese.</title>
        <authorList>
            <consortium name="US DOE Joint Genome Institute (JGI-PGF)"/>
            <person name="Walter F."/>
            <person name="Albersmeier A."/>
            <person name="Kalinowski J."/>
            <person name="Ruckert C."/>
        </authorList>
    </citation>
    <scope>NUCLEOTIDE SEQUENCE</scope>
    <source>
        <strain evidence="1">CGMCC 4.7430</strain>
    </source>
</reference>